<reference evidence="2" key="1">
    <citation type="submission" date="2020-09" db="EMBL/GenBank/DDBJ databases">
        <title>Genome-Enabled Discovery of Anthraquinone Biosynthesis in Senna tora.</title>
        <authorList>
            <person name="Kang S.-H."/>
            <person name="Pandey R.P."/>
            <person name="Lee C.-M."/>
            <person name="Sim J.-S."/>
            <person name="Jeong J.-T."/>
            <person name="Choi B.-S."/>
            <person name="Jung M."/>
            <person name="Ginzburg D."/>
            <person name="Zhao K."/>
            <person name="Won S.Y."/>
            <person name="Oh T.-J."/>
            <person name="Yu Y."/>
            <person name="Kim N.-H."/>
            <person name="Lee O.R."/>
            <person name="Lee T.-H."/>
            <person name="Bashyal P."/>
            <person name="Kim T.-S."/>
            <person name="Lee W.-H."/>
            <person name="Kawkins C."/>
            <person name="Kim C.-K."/>
            <person name="Kim J.S."/>
            <person name="Ahn B.O."/>
            <person name="Rhee S.Y."/>
            <person name="Sohng J.K."/>
        </authorList>
    </citation>
    <scope>NUCLEOTIDE SEQUENCE</scope>
    <source>
        <tissue evidence="2">Leaf</tissue>
    </source>
</reference>
<proteinExistence type="predicted"/>
<evidence type="ECO:0000313" key="3">
    <source>
        <dbReference type="Proteomes" id="UP000634136"/>
    </source>
</evidence>
<keyword evidence="1" id="KW-1133">Transmembrane helix</keyword>
<name>A0A835CFH0_9FABA</name>
<dbReference type="Proteomes" id="UP000634136">
    <property type="component" value="Unassembled WGS sequence"/>
</dbReference>
<accession>A0A835CFH0</accession>
<dbReference type="EMBL" id="JAAIUW010000002">
    <property type="protein sequence ID" value="KAF7840239.1"/>
    <property type="molecule type" value="Genomic_DNA"/>
</dbReference>
<feature type="transmembrane region" description="Helical" evidence="1">
    <location>
        <begin position="36"/>
        <end position="61"/>
    </location>
</feature>
<evidence type="ECO:0000313" key="2">
    <source>
        <dbReference type="EMBL" id="KAF7840239.1"/>
    </source>
</evidence>
<evidence type="ECO:0000256" key="1">
    <source>
        <dbReference type="SAM" id="Phobius"/>
    </source>
</evidence>
<keyword evidence="1" id="KW-0812">Transmembrane</keyword>
<gene>
    <name evidence="2" type="ORF">G2W53_002537</name>
</gene>
<organism evidence="2 3">
    <name type="scientific">Senna tora</name>
    <dbReference type="NCBI Taxonomy" id="362788"/>
    <lineage>
        <taxon>Eukaryota</taxon>
        <taxon>Viridiplantae</taxon>
        <taxon>Streptophyta</taxon>
        <taxon>Embryophyta</taxon>
        <taxon>Tracheophyta</taxon>
        <taxon>Spermatophyta</taxon>
        <taxon>Magnoliopsida</taxon>
        <taxon>eudicotyledons</taxon>
        <taxon>Gunneridae</taxon>
        <taxon>Pentapetalae</taxon>
        <taxon>rosids</taxon>
        <taxon>fabids</taxon>
        <taxon>Fabales</taxon>
        <taxon>Fabaceae</taxon>
        <taxon>Caesalpinioideae</taxon>
        <taxon>Cassia clade</taxon>
        <taxon>Senna</taxon>
    </lineage>
</organism>
<protein>
    <submittedName>
        <fullName evidence="2">Uncharacterized protein</fullName>
    </submittedName>
</protein>
<keyword evidence="3" id="KW-1185">Reference proteome</keyword>
<keyword evidence="1" id="KW-0472">Membrane</keyword>
<sequence length="70" mass="7775">MPNQVPTVNGVIDRQQRCSVTDHYRDTPSQSTFLPWLYLPLSISLLPLGSLLLFLTSLSLLSLPTLGYGE</sequence>
<comment type="caution">
    <text evidence="2">The sequence shown here is derived from an EMBL/GenBank/DDBJ whole genome shotgun (WGS) entry which is preliminary data.</text>
</comment>
<dbReference type="AlphaFoldDB" id="A0A835CFH0"/>